<keyword evidence="1" id="KW-0472">Membrane</keyword>
<name>A0A812CNV0_ACAPH</name>
<feature type="transmembrane region" description="Helical" evidence="1">
    <location>
        <begin position="148"/>
        <end position="167"/>
    </location>
</feature>
<keyword evidence="1" id="KW-0812">Transmembrane</keyword>
<evidence type="ECO:0000313" key="3">
    <source>
        <dbReference type="EMBL" id="CAE1271807.1"/>
    </source>
</evidence>
<accession>A0A812CNV0</accession>
<sequence>MLVLLLSSFQLLTTVSSSIEHACTTYFPLSIANNSFPSSIEACLYYFFPLSNCNNNSFLLFFQLRPSSIGTSTTSFLFLLQLNSFLLQLRHASTTSFLFPIANNTLNSFLLQLRHASTTSFPIALFFLLTIFLLQLRHACTTFFPLPIANNSFLLQLLFLLQLRHFFY</sequence>
<evidence type="ECO:0000313" key="4">
    <source>
        <dbReference type="Proteomes" id="UP000597762"/>
    </source>
</evidence>
<feature type="chain" id="PRO_5032332403" evidence="2">
    <location>
        <begin position="18"/>
        <end position="168"/>
    </location>
</feature>
<evidence type="ECO:0000256" key="1">
    <source>
        <dbReference type="SAM" id="Phobius"/>
    </source>
</evidence>
<dbReference type="EMBL" id="CAHIKZ030001668">
    <property type="protein sequence ID" value="CAE1271807.1"/>
    <property type="molecule type" value="Genomic_DNA"/>
</dbReference>
<feature type="transmembrane region" description="Helical" evidence="1">
    <location>
        <begin position="119"/>
        <end position="136"/>
    </location>
</feature>
<evidence type="ECO:0000256" key="2">
    <source>
        <dbReference type="SAM" id="SignalP"/>
    </source>
</evidence>
<keyword evidence="1" id="KW-1133">Transmembrane helix</keyword>
<comment type="caution">
    <text evidence="3">The sequence shown here is derived from an EMBL/GenBank/DDBJ whole genome shotgun (WGS) entry which is preliminary data.</text>
</comment>
<reference evidence="3" key="1">
    <citation type="submission" date="2021-01" db="EMBL/GenBank/DDBJ databases">
        <authorList>
            <person name="Li R."/>
            <person name="Bekaert M."/>
        </authorList>
    </citation>
    <scope>NUCLEOTIDE SEQUENCE</scope>
    <source>
        <strain evidence="3">Farmed</strain>
    </source>
</reference>
<keyword evidence="2" id="KW-0732">Signal</keyword>
<dbReference type="Proteomes" id="UP000597762">
    <property type="component" value="Unassembled WGS sequence"/>
</dbReference>
<proteinExistence type="predicted"/>
<keyword evidence="4" id="KW-1185">Reference proteome</keyword>
<organism evidence="3 4">
    <name type="scientific">Acanthosepion pharaonis</name>
    <name type="common">Pharaoh cuttlefish</name>
    <name type="synonym">Sepia pharaonis</name>
    <dbReference type="NCBI Taxonomy" id="158019"/>
    <lineage>
        <taxon>Eukaryota</taxon>
        <taxon>Metazoa</taxon>
        <taxon>Spiralia</taxon>
        <taxon>Lophotrochozoa</taxon>
        <taxon>Mollusca</taxon>
        <taxon>Cephalopoda</taxon>
        <taxon>Coleoidea</taxon>
        <taxon>Decapodiformes</taxon>
        <taxon>Sepiida</taxon>
        <taxon>Sepiina</taxon>
        <taxon>Sepiidae</taxon>
        <taxon>Acanthosepion</taxon>
    </lineage>
</organism>
<protein>
    <submittedName>
        <fullName evidence="3">Uncharacterized protein</fullName>
    </submittedName>
</protein>
<dbReference type="AlphaFoldDB" id="A0A812CNV0"/>
<gene>
    <name evidence="3" type="ORF">SPHA_37389</name>
</gene>
<feature type="signal peptide" evidence="2">
    <location>
        <begin position="1"/>
        <end position="17"/>
    </location>
</feature>